<evidence type="ECO:0000256" key="5">
    <source>
        <dbReference type="ARBA" id="ARBA00022989"/>
    </source>
</evidence>
<dbReference type="PROSITE" id="PS50287">
    <property type="entry name" value="SRCR_2"/>
    <property type="match status" value="4"/>
</dbReference>
<evidence type="ECO:0000259" key="15">
    <source>
        <dbReference type="PROSITE" id="PS50287"/>
    </source>
</evidence>
<dbReference type="PANTHER" id="PTHR45902">
    <property type="entry name" value="LATROPHILIN RECEPTOR-LIKE PROTEIN A"/>
    <property type="match status" value="1"/>
</dbReference>
<feature type="disulfide bond" evidence="9">
    <location>
        <begin position="238"/>
        <end position="248"/>
    </location>
</feature>
<sequence>MMLAKRANSSFVMCVFLLVCCGSATTAQAVTDGSVRLVGGNSSSEGRVKVYLSGEWGTVCDDYWSIEDALVVCRQLGYSSVASEHTKFGPGSGPILMDDVSCSGNEEVLGDCPHVGRDNHDCSHDEDVGVVCSNSTDNRTLTILDDPLQTDEEVSYRLFGGISPNEGVVQLRSSVDEAWNTVCLSGSDLFPGIGADICRRAGYKFFCHSETFGLRNRSSNGSHDELRTSPSNWAGYFCWGSSHGGTTCSLTLFDGQHCGISDALWVVCAMDLDFRLGTGVLEDEGVLQMRCNNSAEWHGVCSDLWFWMFATHAHQLACRHLGYPDTAASKPYTVPIESSLYSMDVLLQRVQCVGTESKLVDCPVQQPLFEECSSFAGLKCNVSLSPLPGYGMELKLAQSYFSGGGFVVGRLRPSDEWGAICGYPDSRDRDVICRQLGFLTSVSVLFGPEPKVDAIPARVLVSAVGCDGSETELSQCALQPGVDSNCTLKPNLYVECQEETSRFDIPAFLCGEIHYCGYDCKQGRRDTLRPLRQETCKCDDACAFFDDCCYDYHSNCHPASDWTEAKMKGVAIQYYSCVWMPGQSGKYRYQYFGWALVSFCPESWDVSFIRENCEKMASDDDVIGSLPVYDSEGAVYKNVFCAICHGVEPAHLQKWNANLEYEYDQSGSTTFDSRFNVTIDGTPTGRYVYEPPGNNSLGTARTCPARTVSSCSPQFANTTLEAACLDYFAPLHLNGSHYKNPHCGMCNGLNVVPNANCGPLCNILCSEDDIWQECPAVCSPSADTPTIEALFDFGWGGGEDSVCQPGELYDPFLDRCRAVICASGVINEDGRCTQISFDAPGLPSSPFTILHENCSSLVNISLGEVALHWQAVLDSQMTNPKDVRLDILVKSFDLIENLESKLSALFELNTTDVQLCNIGSVAVYTIEGAVLSGIDSCASASLLATDVFQTMDGNDSSLNFQIFSTYLWKKVGVGSAKHDAAPSECLEILDMNCLELIVLNPSEFEWSASFIRHSSTGFKFEGADFVLLSDGSAAICGPVDWTDPNTFALWIVSLICSCLSILALAATFIVYSMIPVLRNTAGLYTMNLVVALFVAILLLSLAGALNAAGPACVVFASLTHLSWLSAFFWMAMLSYNVARTFGGRMSTSRDGPNCRRVVAAMLLVWGGALLIVSVCTALTLCDCTELPAIYNRSSPCLFTTGTVLLVVFGVPVLASLLLSTICFIVVIVSVRRTKRMSRMVQNRSLAEEAMDEVKIYAKLALLFGITWILAFISDAVGHVVLSYVNVIVNTLQGVFIFVAFCLNQRVRALLRKERRTGKRRAANGQQLTTTRTSGASTTTRLSETVSTVDATTSSAANKN</sequence>
<dbReference type="InterPro" id="IPR017452">
    <property type="entry name" value="GPCR_Rhodpsn_7TM"/>
</dbReference>
<keyword evidence="4" id="KW-0677">Repeat</keyword>
<dbReference type="PROSITE" id="PS00524">
    <property type="entry name" value="SMB_1"/>
    <property type="match status" value="1"/>
</dbReference>
<dbReference type="GeneID" id="119724729"/>
<feature type="domain" description="SRCR" evidence="15">
    <location>
        <begin position="156"/>
        <end position="269"/>
    </location>
</feature>
<dbReference type="OrthoDB" id="6134459at2759"/>
<evidence type="ECO:0000256" key="9">
    <source>
        <dbReference type="PROSITE-ProRule" id="PRU00196"/>
    </source>
</evidence>
<feature type="transmembrane region" description="Helical" evidence="11">
    <location>
        <begin position="1113"/>
        <end position="1137"/>
    </location>
</feature>
<feature type="domain" description="G-protein coupled receptors family 1 profile" evidence="14">
    <location>
        <begin position="1059"/>
        <end position="1307"/>
    </location>
</feature>
<feature type="domain" description="SRCR" evidence="15">
    <location>
        <begin position="394"/>
        <end position="497"/>
    </location>
</feature>
<name>A0A913ZL80_PATMI</name>
<feature type="transmembrane region" description="Helical" evidence="11">
    <location>
        <begin position="1083"/>
        <end position="1107"/>
    </location>
</feature>
<feature type="transmembrane region" description="Helical" evidence="11">
    <location>
        <begin position="1047"/>
        <end position="1071"/>
    </location>
</feature>
<dbReference type="Gene3D" id="1.20.1070.10">
    <property type="entry name" value="Rhodopsin 7-helix transmembrane proteins"/>
    <property type="match status" value="1"/>
</dbReference>
<dbReference type="InterPro" id="IPR001190">
    <property type="entry name" value="SRCR"/>
</dbReference>
<keyword evidence="3 12" id="KW-0732">Signal</keyword>
<evidence type="ECO:0000256" key="11">
    <source>
        <dbReference type="SAM" id="Phobius"/>
    </source>
</evidence>
<dbReference type="RefSeq" id="XP_038051845.1">
    <property type="nucleotide sequence ID" value="XM_038195917.1"/>
</dbReference>
<dbReference type="PROSITE" id="PS50958">
    <property type="entry name" value="SMB_2"/>
    <property type="match status" value="1"/>
</dbReference>
<feature type="domain" description="SMB" evidence="16">
    <location>
        <begin position="512"/>
        <end position="560"/>
    </location>
</feature>
<protein>
    <submittedName>
        <fullName evidence="17">Uncharacterized protein</fullName>
    </submittedName>
</protein>
<dbReference type="InterPro" id="IPR017981">
    <property type="entry name" value="GPCR_2-like_7TM"/>
</dbReference>
<feature type="transmembrane region" description="Helical" evidence="11">
    <location>
        <begin position="1255"/>
        <end position="1273"/>
    </location>
</feature>
<dbReference type="InterPro" id="IPR036772">
    <property type="entry name" value="SRCR-like_dom_sf"/>
</dbReference>
<keyword evidence="8" id="KW-0325">Glycoprotein</keyword>
<dbReference type="GO" id="GO:0004930">
    <property type="term" value="F:G protein-coupled receptor activity"/>
    <property type="evidence" value="ECO:0007669"/>
    <property type="project" value="InterPro"/>
</dbReference>
<feature type="compositionally biased region" description="Low complexity" evidence="10">
    <location>
        <begin position="1328"/>
        <end position="1359"/>
    </location>
</feature>
<evidence type="ECO:0000256" key="8">
    <source>
        <dbReference type="ARBA" id="ARBA00023180"/>
    </source>
</evidence>
<feature type="chain" id="PRO_5036848987" evidence="12">
    <location>
        <begin position="30"/>
        <end position="1359"/>
    </location>
</feature>
<dbReference type="SUPFAM" id="SSF81321">
    <property type="entry name" value="Family A G protein-coupled receptor-like"/>
    <property type="match status" value="1"/>
</dbReference>
<feature type="domain" description="SRCR" evidence="15">
    <location>
        <begin position="274"/>
        <end position="381"/>
    </location>
</feature>
<evidence type="ECO:0000256" key="2">
    <source>
        <dbReference type="ARBA" id="ARBA00022692"/>
    </source>
</evidence>
<feature type="domain" description="SRCR" evidence="15">
    <location>
        <begin position="35"/>
        <end position="133"/>
    </location>
</feature>
<dbReference type="GO" id="GO:0016020">
    <property type="term" value="C:membrane"/>
    <property type="evidence" value="ECO:0007669"/>
    <property type="project" value="UniProtKB-SubCell"/>
</dbReference>
<keyword evidence="18" id="KW-1185">Reference proteome</keyword>
<feature type="region of interest" description="Disordered" evidence="10">
    <location>
        <begin position="1317"/>
        <end position="1359"/>
    </location>
</feature>
<dbReference type="PRINTS" id="PR00258">
    <property type="entry name" value="SPERACTRCPTR"/>
</dbReference>
<feature type="transmembrane region" description="Helical" evidence="11">
    <location>
        <begin position="1279"/>
        <end position="1302"/>
    </location>
</feature>
<evidence type="ECO:0000259" key="13">
    <source>
        <dbReference type="PROSITE" id="PS50261"/>
    </source>
</evidence>
<feature type="disulfide bond" evidence="9">
    <location>
        <begin position="102"/>
        <end position="112"/>
    </location>
</feature>
<dbReference type="SUPFAM" id="SSF90188">
    <property type="entry name" value="Somatomedin B domain"/>
    <property type="match status" value="1"/>
</dbReference>
<evidence type="ECO:0000259" key="14">
    <source>
        <dbReference type="PROSITE" id="PS50262"/>
    </source>
</evidence>
<dbReference type="SUPFAM" id="SSF56487">
    <property type="entry name" value="SRCR-like"/>
    <property type="match status" value="4"/>
</dbReference>
<comment type="subcellular location">
    <subcellularLocation>
        <location evidence="1">Membrane</location>
        <topology evidence="1">Multi-pass membrane protein</topology>
    </subcellularLocation>
</comment>
<dbReference type="InterPro" id="IPR001212">
    <property type="entry name" value="Somatomedin_B_dom"/>
</dbReference>
<feature type="disulfide bond" evidence="9">
    <location>
        <begin position="352"/>
        <end position="362"/>
    </location>
</feature>
<dbReference type="InterPro" id="IPR000832">
    <property type="entry name" value="GPCR_2_secretin-like"/>
</dbReference>
<keyword evidence="2 11" id="KW-0812">Transmembrane</keyword>
<dbReference type="FunFam" id="3.10.250.10:FF:000006">
    <property type="entry name" value="neurotrypsin isoform X2"/>
    <property type="match status" value="1"/>
</dbReference>
<organism evidence="17 18">
    <name type="scientific">Patiria miniata</name>
    <name type="common">Bat star</name>
    <name type="synonym">Asterina miniata</name>
    <dbReference type="NCBI Taxonomy" id="46514"/>
    <lineage>
        <taxon>Eukaryota</taxon>
        <taxon>Metazoa</taxon>
        <taxon>Echinodermata</taxon>
        <taxon>Eleutherozoa</taxon>
        <taxon>Asterozoa</taxon>
        <taxon>Asteroidea</taxon>
        <taxon>Valvatacea</taxon>
        <taxon>Valvatida</taxon>
        <taxon>Asterinidae</taxon>
        <taxon>Patiria</taxon>
    </lineage>
</organism>
<proteinExistence type="predicted"/>
<accession>A0A913ZL80</accession>
<evidence type="ECO:0000256" key="12">
    <source>
        <dbReference type="SAM" id="SignalP"/>
    </source>
</evidence>
<feature type="signal peptide" evidence="12">
    <location>
        <begin position="1"/>
        <end position="29"/>
    </location>
</feature>
<keyword evidence="5 11" id="KW-1133">Transmembrane helix</keyword>
<reference evidence="17" key="1">
    <citation type="submission" date="2022-11" db="UniProtKB">
        <authorList>
            <consortium name="EnsemblMetazoa"/>
        </authorList>
    </citation>
    <scope>IDENTIFICATION</scope>
</reference>
<dbReference type="CDD" id="cd15039">
    <property type="entry name" value="7tmB3_Methuselah-like"/>
    <property type="match status" value="1"/>
</dbReference>
<evidence type="ECO:0000256" key="1">
    <source>
        <dbReference type="ARBA" id="ARBA00004141"/>
    </source>
</evidence>
<dbReference type="InterPro" id="IPR036024">
    <property type="entry name" value="Somatomedin_B-like_dom_sf"/>
</dbReference>
<dbReference type="PROSITE" id="PS50261">
    <property type="entry name" value="G_PROTEIN_RECEP_F2_4"/>
    <property type="match status" value="1"/>
</dbReference>
<comment type="caution">
    <text evidence="9">Lacks conserved residue(s) required for the propagation of feature annotation.</text>
</comment>
<dbReference type="Proteomes" id="UP000887568">
    <property type="component" value="Unplaced"/>
</dbReference>
<evidence type="ECO:0000256" key="10">
    <source>
        <dbReference type="SAM" id="MobiDB-lite"/>
    </source>
</evidence>
<dbReference type="SMART" id="SM00202">
    <property type="entry name" value="SR"/>
    <property type="match status" value="3"/>
</dbReference>
<evidence type="ECO:0000256" key="3">
    <source>
        <dbReference type="ARBA" id="ARBA00022729"/>
    </source>
</evidence>
<dbReference type="Pfam" id="PF00530">
    <property type="entry name" value="SRCR"/>
    <property type="match status" value="3"/>
</dbReference>
<keyword evidence="6 11" id="KW-0472">Membrane</keyword>
<evidence type="ECO:0000313" key="18">
    <source>
        <dbReference type="Proteomes" id="UP000887568"/>
    </source>
</evidence>
<evidence type="ECO:0000256" key="4">
    <source>
        <dbReference type="ARBA" id="ARBA00022737"/>
    </source>
</evidence>
<dbReference type="Pfam" id="PF00002">
    <property type="entry name" value="7tm_2"/>
    <property type="match status" value="1"/>
</dbReference>
<dbReference type="EnsemblMetazoa" id="XM_038195917.1">
    <property type="protein sequence ID" value="XP_038051845.1"/>
    <property type="gene ID" value="LOC119724729"/>
</dbReference>
<feature type="transmembrane region" description="Helical" evidence="11">
    <location>
        <begin position="1157"/>
        <end position="1180"/>
    </location>
</feature>
<keyword evidence="7 9" id="KW-1015">Disulfide bond</keyword>
<dbReference type="GO" id="GO:0007166">
    <property type="term" value="P:cell surface receptor signaling pathway"/>
    <property type="evidence" value="ECO:0007669"/>
    <property type="project" value="InterPro"/>
</dbReference>
<dbReference type="PANTHER" id="PTHR45902:SF1">
    <property type="entry name" value="LATROPHILIN RECEPTOR-LIKE PROTEIN A"/>
    <property type="match status" value="1"/>
</dbReference>
<evidence type="ECO:0000259" key="16">
    <source>
        <dbReference type="PROSITE" id="PS50958"/>
    </source>
</evidence>
<dbReference type="PROSITE" id="PS50262">
    <property type="entry name" value="G_PROTEIN_RECEP_F1_2"/>
    <property type="match status" value="1"/>
</dbReference>
<dbReference type="Gene3D" id="3.10.250.10">
    <property type="entry name" value="SRCR-like domain"/>
    <property type="match status" value="4"/>
</dbReference>
<feature type="domain" description="G-protein coupled receptors family 2 profile 2" evidence="13">
    <location>
        <begin position="1049"/>
        <end position="1304"/>
    </location>
</feature>
<evidence type="ECO:0000256" key="7">
    <source>
        <dbReference type="ARBA" id="ARBA00023157"/>
    </source>
</evidence>
<feature type="transmembrane region" description="Helical" evidence="11">
    <location>
        <begin position="1200"/>
        <end position="1230"/>
    </location>
</feature>
<dbReference type="OMA" id="YFNDCCY"/>
<evidence type="ECO:0000256" key="6">
    <source>
        <dbReference type="ARBA" id="ARBA00023136"/>
    </source>
</evidence>
<feature type="disulfide bond" evidence="9">
    <location>
        <begin position="466"/>
        <end position="476"/>
    </location>
</feature>
<evidence type="ECO:0000313" key="17">
    <source>
        <dbReference type="EnsemblMetazoa" id="XP_038051845.1"/>
    </source>
</evidence>
<dbReference type="InterPro" id="IPR053231">
    <property type="entry name" value="GPCR_LN-TM7"/>
</dbReference>